<gene>
    <name evidence="1" type="primary">tusB_2</name>
    <name evidence="1" type="ORF">GALL_31730</name>
</gene>
<dbReference type="SUPFAM" id="SSF75169">
    <property type="entry name" value="DsrEFH-like"/>
    <property type="match status" value="1"/>
</dbReference>
<dbReference type="NCBIfam" id="TIGR03011">
    <property type="entry name" value="sulf_tusB_dsrH"/>
    <property type="match status" value="1"/>
</dbReference>
<dbReference type="GO" id="GO:0002143">
    <property type="term" value="P:tRNA wobble position uridine thiolation"/>
    <property type="evidence" value="ECO:0007669"/>
    <property type="project" value="InterPro"/>
</dbReference>
<organism evidence="1">
    <name type="scientific">mine drainage metagenome</name>
    <dbReference type="NCBI Taxonomy" id="410659"/>
    <lineage>
        <taxon>unclassified sequences</taxon>
        <taxon>metagenomes</taxon>
        <taxon>ecological metagenomes</taxon>
    </lineage>
</organism>
<reference evidence="1" key="1">
    <citation type="submission" date="2016-10" db="EMBL/GenBank/DDBJ databases">
        <title>Sequence of Gallionella enrichment culture.</title>
        <authorList>
            <person name="Poehlein A."/>
            <person name="Muehling M."/>
            <person name="Daniel R."/>
        </authorList>
    </citation>
    <scope>NUCLEOTIDE SEQUENCE</scope>
</reference>
<evidence type="ECO:0000313" key="1">
    <source>
        <dbReference type="EMBL" id="OIR16448.1"/>
    </source>
</evidence>
<dbReference type="Pfam" id="PF04077">
    <property type="entry name" value="DsrH"/>
    <property type="match status" value="1"/>
</dbReference>
<comment type="caution">
    <text evidence="1">The sequence shown here is derived from an EMBL/GenBank/DDBJ whole genome shotgun (WGS) entry which is preliminary data.</text>
</comment>
<dbReference type="AlphaFoldDB" id="A0A1J5TJU5"/>
<dbReference type="EMBL" id="MLJW01000007">
    <property type="protein sequence ID" value="OIR16448.1"/>
    <property type="molecule type" value="Genomic_DNA"/>
</dbReference>
<accession>A0A1J5TJU5</accession>
<dbReference type="InterPro" id="IPR007215">
    <property type="entry name" value="Sulphur_relay_TusB/DsrH"/>
</dbReference>
<dbReference type="PANTHER" id="PTHR37526">
    <property type="entry name" value="PROTEIN TUSB"/>
    <property type="match status" value="1"/>
</dbReference>
<sequence length="98" mass="10525">MLHIINKSPLTSVSLESCLNTATGGDILLIEDGVYAATRGSAFEAKLRAAMGRFKVHVLMPDLEARGLGDRLIEGVSPVDYGGFVDLTSNNKTCQSWL</sequence>
<dbReference type="Gene3D" id="3.40.1260.10">
    <property type="entry name" value="DsrEFH-like"/>
    <property type="match status" value="1"/>
</dbReference>
<dbReference type="PANTHER" id="PTHR37526:SF1">
    <property type="entry name" value="PROTEIN TUSB"/>
    <property type="match status" value="1"/>
</dbReference>
<dbReference type="GO" id="GO:1990228">
    <property type="term" value="C:sulfurtransferase complex"/>
    <property type="evidence" value="ECO:0007669"/>
    <property type="project" value="TreeGrafter"/>
</dbReference>
<protein>
    <submittedName>
        <fullName evidence="1">Protein TusB</fullName>
    </submittedName>
</protein>
<proteinExistence type="predicted"/>
<name>A0A1J5TJU5_9ZZZZ</name>
<dbReference type="InterPro" id="IPR027396">
    <property type="entry name" value="DsrEFH-like"/>
</dbReference>